<evidence type="ECO:0000256" key="3">
    <source>
        <dbReference type="ARBA" id="ARBA00022448"/>
    </source>
</evidence>
<dbReference type="SUPFAM" id="SSF111369">
    <property type="entry name" value="HlyD-like secretion proteins"/>
    <property type="match status" value="1"/>
</dbReference>
<evidence type="ECO:0000256" key="1">
    <source>
        <dbReference type="ARBA" id="ARBA00004236"/>
    </source>
</evidence>
<dbReference type="NCBIfam" id="TIGR01730">
    <property type="entry name" value="RND_mfp"/>
    <property type="match status" value="1"/>
</dbReference>
<dbReference type="Gene3D" id="2.40.30.170">
    <property type="match status" value="1"/>
</dbReference>
<evidence type="ECO:0000313" key="12">
    <source>
        <dbReference type="EMBL" id="XBS68754.1"/>
    </source>
</evidence>
<dbReference type="GO" id="GO:0015562">
    <property type="term" value="F:efflux transmembrane transporter activity"/>
    <property type="evidence" value="ECO:0007669"/>
    <property type="project" value="TreeGrafter"/>
</dbReference>
<evidence type="ECO:0000256" key="5">
    <source>
        <dbReference type="ARBA" id="ARBA00022519"/>
    </source>
</evidence>
<keyword evidence="4" id="KW-1003">Cell membrane</keyword>
<proteinExistence type="inferred from homology"/>
<dbReference type="FunFam" id="2.40.30.170:FF:000006">
    <property type="entry name" value="Multidrug resistance protein MdtA"/>
    <property type="match status" value="1"/>
</dbReference>
<dbReference type="Pfam" id="PF25917">
    <property type="entry name" value="BSH_RND"/>
    <property type="match status" value="1"/>
</dbReference>
<keyword evidence="6" id="KW-0472">Membrane</keyword>
<keyword evidence="5" id="KW-0997">Cell inner membrane</keyword>
<feature type="domain" description="Multidrug resistance protein MdtA-like C-terminal permuted SH3" evidence="11">
    <location>
        <begin position="326"/>
        <end position="364"/>
    </location>
</feature>
<feature type="compositionally biased region" description="Basic and acidic residues" evidence="7">
    <location>
        <begin position="48"/>
        <end position="63"/>
    </location>
</feature>
<dbReference type="InterPro" id="IPR058626">
    <property type="entry name" value="MdtA-like_b-barrel"/>
</dbReference>
<dbReference type="PANTHER" id="PTHR30469">
    <property type="entry name" value="MULTIDRUG RESISTANCE PROTEIN MDTA"/>
    <property type="match status" value="1"/>
</dbReference>
<dbReference type="Pfam" id="PF25967">
    <property type="entry name" value="RND-MFP_C"/>
    <property type="match status" value="2"/>
</dbReference>
<protein>
    <submittedName>
        <fullName evidence="12">MdtA/MuxA family multidrug efflux RND transporter periplasmic adaptor subunit</fullName>
    </submittedName>
</protein>
<gene>
    <name evidence="12" type="ORF">ABK905_19485</name>
</gene>
<keyword evidence="3" id="KW-0813">Transport</keyword>
<organism evidence="12">
    <name type="scientific">Acerihabitans sp. KWT182</name>
    <dbReference type="NCBI Taxonomy" id="3157919"/>
    <lineage>
        <taxon>Bacteria</taxon>
        <taxon>Pseudomonadati</taxon>
        <taxon>Pseudomonadota</taxon>
        <taxon>Gammaproteobacteria</taxon>
        <taxon>Enterobacterales</taxon>
        <taxon>Pectobacteriaceae</taxon>
        <taxon>Acerihabitans</taxon>
    </lineage>
</organism>
<evidence type="ECO:0000259" key="9">
    <source>
        <dbReference type="Pfam" id="PF25917"/>
    </source>
</evidence>
<comment type="similarity">
    <text evidence="2">Belongs to the membrane fusion protein (MFP) (TC 8.A.1) family.</text>
</comment>
<evidence type="ECO:0000256" key="2">
    <source>
        <dbReference type="ARBA" id="ARBA00009477"/>
    </source>
</evidence>
<dbReference type="Pfam" id="PF25944">
    <property type="entry name" value="Beta-barrel_RND"/>
    <property type="match status" value="1"/>
</dbReference>
<dbReference type="Pfam" id="PF25876">
    <property type="entry name" value="HH_MFP_RND"/>
    <property type="match status" value="1"/>
</dbReference>
<dbReference type="NCBIfam" id="NF008589">
    <property type="entry name" value="PRK11556.1"/>
    <property type="match status" value="1"/>
</dbReference>
<evidence type="ECO:0000256" key="4">
    <source>
        <dbReference type="ARBA" id="ARBA00022475"/>
    </source>
</evidence>
<dbReference type="AlphaFoldDB" id="A0AAU7Q6K0"/>
<dbReference type="Gene3D" id="2.40.50.100">
    <property type="match status" value="1"/>
</dbReference>
<dbReference type="InterPro" id="IPR058624">
    <property type="entry name" value="MdtA-like_HH"/>
</dbReference>
<dbReference type="InterPro" id="IPR006143">
    <property type="entry name" value="RND_pump_MFP"/>
</dbReference>
<dbReference type="EMBL" id="CP157947">
    <property type="protein sequence ID" value="XBS68754.1"/>
    <property type="molecule type" value="Genomic_DNA"/>
</dbReference>
<feature type="region of interest" description="Disordered" evidence="7">
    <location>
        <begin position="48"/>
        <end position="72"/>
    </location>
</feature>
<evidence type="ECO:0000259" key="10">
    <source>
        <dbReference type="Pfam" id="PF25944"/>
    </source>
</evidence>
<dbReference type="InterPro" id="IPR058625">
    <property type="entry name" value="MdtA-like_BSH"/>
</dbReference>
<dbReference type="InterPro" id="IPR058627">
    <property type="entry name" value="MdtA-like_C"/>
</dbReference>
<feature type="domain" description="Multidrug resistance protein MdtA-like alpha-helical hairpin" evidence="8">
    <location>
        <begin position="133"/>
        <end position="202"/>
    </location>
</feature>
<evidence type="ECO:0000259" key="8">
    <source>
        <dbReference type="Pfam" id="PF25876"/>
    </source>
</evidence>
<accession>A0AAU7Q6K0</accession>
<name>A0AAU7Q6K0_9GAMM</name>
<feature type="domain" description="Multidrug resistance protein MdtA-like barrel-sandwich hybrid" evidence="9">
    <location>
        <begin position="93"/>
        <end position="235"/>
    </location>
</feature>
<evidence type="ECO:0000256" key="7">
    <source>
        <dbReference type="SAM" id="MobiDB-lite"/>
    </source>
</evidence>
<reference evidence="12" key="1">
    <citation type="submission" date="2024-06" db="EMBL/GenBank/DDBJ databases">
        <authorList>
            <person name="Coelho C."/>
            <person name="Bento M."/>
            <person name="Garcia E."/>
            <person name="Camelo A."/>
            <person name="Brandao I."/>
            <person name="Espirito Santo C."/>
            <person name="Trovao J."/>
            <person name="Verissimo A."/>
            <person name="Costa J."/>
            <person name="Tiago I."/>
        </authorList>
    </citation>
    <scope>NUCLEOTIDE SEQUENCE</scope>
    <source>
        <strain evidence="12">KWT182</strain>
    </source>
</reference>
<evidence type="ECO:0000259" key="11">
    <source>
        <dbReference type="Pfam" id="PF25967"/>
    </source>
</evidence>
<sequence length="428" mass="46923">MMSKRIGRLLGLTVVLLIIVIGAVVVWRHFHQQWLSELTVGIRQQHADERRRTAQQDGRRQPHDLPPVQAARAQRKSVPYYLTGLGTVTAAATVAVRSRVDGQLMALHFDEGQWVKAGELLAEIDPRPFEAAVQQAKGQLEKDRATLGNAKQDLTRYQNLRKRNLVSQQQLDTQQSTVNEYAGQIQIDQGALAGAELQLAYSRITAPIGGRVGLRQVDVGNYITGADATGIAIITQTRPIDVLFTLPESDIPKVITSLKTGAPLPVEAWDRSNRKKLTDGELLSLDNQIDAATGTVKLKARFANTDDSLFPNQFVNIRMKVDTLHDAVVVPSAAVQMTGDGHFVWVLNDDDRVSRHRVTLGMEGSQHRATAGMEDGRQRVISAGLAAGQRVVTDGIDRLTEGAGVEVVTPVGAEPTERAMPKRREEQS</sequence>
<dbReference type="GO" id="GO:1990281">
    <property type="term" value="C:efflux pump complex"/>
    <property type="evidence" value="ECO:0007669"/>
    <property type="project" value="TreeGrafter"/>
</dbReference>
<feature type="domain" description="Multidrug resistance protein MdtA-like C-terminal permuted SH3" evidence="11">
    <location>
        <begin position="365"/>
        <end position="398"/>
    </location>
</feature>
<dbReference type="Gene3D" id="1.10.287.470">
    <property type="entry name" value="Helix hairpin bin"/>
    <property type="match status" value="1"/>
</dbReference>
<comment type="subcellular location">
    <subcellularLocation>
        <location evidence="1">Cell membrane</location>
    </subcellularLocation>
</comment>
<feature type="domain" description="Multidrug resistance protein MdtA-like beta-barrel" evidence="10">
    <location>
        <begin position="239"/>
        <end position="323"/>
    </location>
</feature>
<dbReference type="PANTHER" id="PTHR30469:SF12">
    <property type="entry name" value="MULTIDRUG RESISTANCE PROTEIN MDTA"/>
    <property type="match status" value="1"/>
</dbReference>
<evidence type="ECO:0000256" key="6">
    <source>
        <dbReference type="ARBA" id="ARBA00023136"/>
    </source>
</evidence>
<dbReference type="Gene3D" id="2.40.420.20">
    <property type="match status" value="1"/>
</dbReference>